<reference evidence="13" key="1">
    <citation type="journal article" date="2018" name="Gigascience">
        <title>Genome assembly of the Pink Ipe (Handroanthus impetiginosus, Bignoniaceae), a highly valued, ecologically keystone Neotropical timber forest tree.</title>
        <authorList>
            <person name="Silva-Junior O.B."/>
            <person name="Grattapaglia D."/>
            <person name="Novaes E."/>
            <person name="Collevatti R.G."/>
        </authorList>
    </citation>
    <scope>NUCLEOTIDE SEQUENCE [LARGE SCALE GENOMIC DNA]</scope>
    <source>
        <strain evidence="13">cv. UFG-1</strain>
    </source>
</reference>
<keyword evidence="8" id="KW-0539">Nucleus</keyword>
<dbReference type="Pfam" id="PF00447">
    <property type="entry name" value="HSF_DNA-bind"/>
    <property type="match status" value="1"/>
</dbReference>
<accession>A0A2G9GY94</accession>
<dbReference type="GO" id="GO:0005634">
    <property type="term" value="C:nucleus"/>
    <property type="evidence" value="ECO:0007669"/>
    <property type="project" value="UniProtKB-SubCell"/>
</dbReference>
<comment type="caution">
    <text evidence="12">The sequence shown here is derived from an EMBL/GenBank/DDBJ whole genome shotgun (WGS) entry which is preliminary data.</text>
</comment>
<comment type="subunit">
    <text evidence="2">Homotrimer.</text>
</comment>
<evidence type="ECO:0000313" key="12">
    <source>
        <dbReference type="EMBL" id="PIN10257.1"/>
    </source>
</evidence>
<keyword evidence="3" id="KW-0597">Phosphoprotein</keyword>
<feature type="region of interest" description="Disordered" evidence="10">
    <location>
        <begin position="1"/>
        <end position="21"/>
    </location>
</feature>
<dbReference type="Proteomes" id="UP000231279">
    <property type="component" value="Unassembled WGS sequence"/>
</dbReference>
<evidence type="ECO:0000256" key="6">
    <source>
        <dbReference type="ARBA" id="ARBA00023125"/>
    </source>
</evidence>
<proteinExistence type="inferred from homology"/>
<keyword evidence="4" id="KW-0805">Transcription regulation</keyword>
<dbReference type="AlphaFoldDB" id="A0A2G9GY94"/>
<dbReference type="SMART" id="SM00415">
    <property type="entry name" value="HSF"/>
    <property type="match status" value="1"/>
</dbReference>
<dbReference type="PANTHER" id="PTHR10015:SF337">
    <property type="entry name" value="HEAT STRESS TRANSCRIPTION FACTOR A-3"/>
    <property type="match status" value="1"/>
</dbReference>
<dbReference type="EMBL" id="NKXS01003273">
    <property type="protein sequence ID" value="PIN10257.1"/>
    <property type="molecule type" value="Genomic_DNA"/>
</dbReference>
<evidence type="ECO:0000256" key="7">
    <source>
        <dbReference type="ARBA" id="ARBA00023163"/>
    </source>
</evidence>
<evidence type="ECO:0000313" key="13">
    <source>
        <dbReference type="Proteomes" id="UP000231279"/>
    </source>
</evidence>
<dbReference type="InterPro" id="IPR000232">
    <property type="entry name" value="HSF_DNA-bd"/>
</dbReference>
<evidence type="ECO:0000256" key="5">
    <source>
        <dbReference type="ARBA" id="ARBA00023016"/>
    </source>
</evidence>
<comment type="similarity">
    <text evidence="9">Belongs to the HSF family.</text>
</comment>
<comment type="subcellular location">
    <subcellularLocation>
        <location evidence="1">Nucleus</location>
    </subcellularLocation>
</comment>
<name>A0A2G9GY94_9LAMI</name>
<feature type="domain" description="HSF-type DNA-binding" evidence="11">
    <location>
        <begin position="73"/>
        <end position="139"/>
    </location>
</feature>
<dbReference type="InterPro" id="IPR036388">
    <property type="entry name" value="WH-like_DNA-bd_sf"/>
</dbReference>
<keyword evidence="6" id="KW-0238">DNA-binding</keyword>
<evidence type="ECO:0000256" key="3">
    <source>
        <dbReference type="ARBA" id="ARBA00022553"/>
    </source>
</evidence>
<dbReference type="GO" id="GO:0003700">
    <property type="term" value="F:DNA-binding transcription factor activity"/>
    <property type="evidence" value="ECO:0007669"/>
    <property type="project" value="InterPro"/>
</dbReference>
<evidence type="ECO:0000256" key="9">
    <source>
        <dbReference type="RuleBase" id="RU004020"/>
    </source>
</evidence>
<dbReference type="FunFam" id="1.10.10.10:FF:000037">
    <property type="entry name" value="Heat stress transcription factor B-4"/>
    <property type="match status" value="1"/>
</dbReference>
<dbReference type="InterPro" id="IPR036390">
    <property type="entry name" value="WH_DNA-bd_sf"/>
</dbReference>
<evidence type="ECO:0000256" key="2">
    <source>
        <dbReference type="ARBA" id="ARBA00011233"/>
    </source>
</evidence>
<dbReference type="PANTHER" id="PTHR10015">
    <property type="entry name" value="HEAT SHOCK TRANSCRIPTION FACTOR"/>
    <property type="match status" value="1"/>
</dbReference>
<protein>
    <recommendedName>
        <fullName evidence="11">HSF-type DNA-binding domain-containing protein</fullName>
    </recommendedName>
</protein>
<dbReference type="GO" id="GO:0034605">
    <property type="term" value="P:cellular response to heat"/>
    <property type="evidence" value="ECO:0007669"/>
    <property type="project" value="TreeGrafter"/>
</dbReference>
<keyword evidence="7" id="KW-0804">Transcription</keyword>
<gene>
    <name evidence="12" type="ORF">CDL12_17158</name>
</gene>
<dbReference type="SUPFAM" id="SSF46785">
    <property type="entry name" value="Winged helix' DNA-binding domain"/>
    <property type="match status" value="1"/>
</dbReference>
<keyword evidence="13" id="KW-1185">Reference proteome</keyword>
<dbReference type="OrthoDB" id="60033at2759"/>
<dbReference type="PRINTS" id="PR00056">
    <property type="entry name" value="HSFDOMAIN"/>
</dbReference>
<dbReference type="STRING" id="429701.A0A2G9GY94"/>
<dbReference type="Gene3D" id="1.10.10.10">
    <property type="entry name" value="Winged helix-like DNA-binding domain superfamily/Winged helix DNA-binding domain"/>
    <property type="match status" value="1"/>
</dbReference>
<sequence>MASNDNQILFPSPNPSPDRKAFLPPQSFPLSPFSSFDSFQSQFEFKAGVKSKPESMESLSGVPRPMESLHETPIPPFLSKTYDLVDDPSLDYIISWGEKGDSFVVWDPVEFARMILPRNFKHNNFSSFVRQLNTYVGIH</sequence>
<evidence type="ECO:0000256" key="1">
    <source>
        <dbReference type="ARBA" id="ARBA00004123"/>
    </source>
</evidence>
<organism evidence="12 13">
    <name type="scientific">Handroanthus impetiginosus</name>
    <dbReference type="NCBI Taxonomy" id="429701"/>
    <lineage>
        <taxon>Eukaryota</taxon>
        <taxon>Viridiplantae</taxon>
        <taxon>Streptophyta</taxon>
        <taxon>Embryophyta</taxon>
        <taxon>Tracheophyta</taxon>
        <taxon>Spermatophyta</taxon>
        <taxon>Magnoliopsida</taxon>
        <taxon>eudicotyledons</taxon>
        <taxon>Gunneridae</taxon>
        <taxon>Pentapetalae</taxon>
        <taxon>asterids</taxon>
        <taxon>lamiids</taxon>
        <taxon>Lamiales</taxon>
        <taxon>Bignoniaceae</taxon>
        <taxon>Crescentiina</taxon>
        <taxon>Tabebuia alliance</taxon>
        <taxon>Handroanthus</taxon>
    </lineage>
</organism>
<evidence type="ECO:0000256" key="4">
    <source>
        <dbReference type="ARBA" id="ARBA00023015"/>
    </source>
</evidence>
<dbReference type="GO" id="GO:0006357">
    <property type="term" value="P:regulation of transcription by RNA polymerase II"/>
    <property type="evidence" value="ECO:0007669"/>
    <property type="project" value="TreeGrafter"/>
</dbReference>
<dbReference type="GO" id="GO:0000978">
    <property type="term" value="F:RNA polymerase II cis-regulatory region sequence-specific DNA binding"/>
    <property type="evidence" value="ECO:0007669"/>
    <property type="project" value="TreeGrafter"/>
</dbReference>
<evidence type="ECO:0000256" key="10">
    <source>
        <dbReference type="SAM" id="MobiDB-lite"/>
    </source>
</evidence>
<evidence type="ECO:0000256" key="8">
    <source>
        <dbReference type="ARBA" id="ARBA00023242"/>
    </source>
</evidence>
<evidence type="ECO:0000259" key="11">
    <source>
        <dbReference type="SMART" id="SM00415"/>
    </source>
</evidence>
<keyword evidence="5" id="KW-0346">Stress response</keyword>